<dbReference type="STRING" id="218851.A0A2G5EXI7"/>
<dbReference type="InterPro" id="IPR007701">
    <property type="entry name" value="Interferon-rel_develop_reg_N"/>
</dbReference>
<evidence type="ECO:0000313" key="2">
    <source>
        <dbReference type="EMBL" id="PIA60442.1"/>
    </source>
</evidence>
<dbReference type="InterPro" id="IPR039777">
    <property type="entry name" value="IFRD"/>
</dbReference>
<dbReference type="PANTHER" id="PTHR12354:SF1">
    <property type="entry name" value="INTERFERON-RELATED DEVELOPMENTAL REGULATOR 1"/>
    <property type="match status" value="1"/>
</dbReference>
<name>A0A2G5EXI7_AQUCA</name>
<dbReference type="OrthoDB" id="686784at2759"/>
<dbReference type="Proteomes" id="UP000230069">
    <property type="component" value="Unassembled WGS sequence"/>
</dbReference>
<proteinExistence type="predicted"/>
<dbReference type="PANTHER" id="PTHR12354">
    <property type="entry name" value="INTERFERON-RELATED DEVELOPMENTAL REGULATOR"/>
    <property type="match status" value="1"/>
</dbReference>
<dbReference type="AlphaFoldDB" id="A0A2G5EXI7"/>
<keyword evidence="3" id="KW-1185">Reference proteome</keyword>
<evidence type="ECO:0000313" key="3">
    <source>
        <dbReference type="Proteomes" id="UP000230069"/>
    </source>
</evidence>
<reference evidence="2 3" key="1">
    <citation type="submission" date="2017-09" db="EMBL/GenBank/DDBJ databases">
        <title>WGS assembly of Aquilegia coerulea Goldsmith.</title>
        <authorList>
            <person name="Hodges S."/>
            <person name="Kramer E."/>
            <person name="Nordborg M."/>
            <person name="Tomkins J."/>
            <person name="Borevitz J."/>
            <person name="Derieg N."/>
            <person name="Yan J."/>
            <person name="Mihaltcheva S."/>
            <person name="Hayes R.D."/>
            <person name="Rokhsar D."/>
        </authorList>
    </citation>
    <scope>NUCLEOTIDE SEQUENCE [LARGE SCALE GENOMIC DNA]</scope>
    <source>
        <strain evidence="3">cv. Goldsmith</strain>
    </source>
</reference>
<gene>
    <name evidence="2" type="ORF">AQUCO_00300151v1</name>
</gene>
<dbReference type="EMBL" id="KZ305020">
    <property type="protein sequence ID" value="PIA60442.1"/>
    <property type="molecule type" value="Genomic_DNA"/>
</dbReference>
<accession>A0A2G5EXI7</accession>
<organism evidence="2 3">
    <name type="scientific">Aquilegia coerulea</name>
    <name type="common">Rocky mountain columbine</name>
    <dbReference type="NCBI Taxonomy" id="218851"/>
    <lineage>
        <taxon>Eukaryota</taxon>
        <taxon>Viridiplantae</taxon>
        <taxon>Streptophyta</taxon>
        <taxon>Embryophyta</taxon>
        <taxon>Tracheophyta</taxon>
        <taxon>Spermatophyta</taxon>
        <taxon>Magnoliopsida</taxon>
        <taxon>Ranunculales</taxon>
        <taxon>Ranunculaceae</taxon>
        <taxon>Thalictroideae</taxon>
        <taxon>Aquilegia</taxon>
    </lineage>
</organism>
<protein>
    <recommendedName>
        <fullName evidence="1">Interferon-related developmental regulator N-terminal domain-containing protein</fullName>
    </recommendedName>
</protein>
<sequence length="320" mass="36415">MRKTWRKEGIDFLTVQFKPFDHIYGNSVTHEIFEDSIGILQSSISKFYQALKPGSDPSTILNLLDVLAVITFVGGKGAADTQRSMQIIWKFLREELVVASEPNTRVIISAISAWSFLLASIDKWNISNLLTKSNQSGLRIVAAETLAHIVQINVIEKFSVSALDKYDNLTCKSNDGSICKQITKTMMDQVKNRGCCPETSIQIGRDVLPISKWSQLIQVDFLKRFLGTPFKNELFQDFYDFTPKVEQHQPELYISSNEESGIRYVYQPEISPKNPHYKRICISSNSVLNKNKTQLMKKQRILSTAKNVGYYSASYENEEC</sequence>
<dbReference type="Pfam" id="PF05004">
    <property type="entry name" value="IFRD"/>
    <property type="match status" value="1"/>
</dbReference>
<dbReference type="InParanoid" id="A0A2G5EXI7"/>
<evidence type="ECO:0000259" key="1">
    <source>
        <dbReference type="Pfam" id="PF05004"/>
    </source>
</evidence>
<feature type="domain" description="Interferon-related developmental regulator N-terminal" evidence="1">
    <location>
        <begin position="31"/>
        <end position="193"/>
    </location>
</feature>